<sequence length="259" mass="30353">MEQIVVEKEPEGLIEGEISINYDKPSSSAEQEIKEKLDGKESETFTNEEDNFDEADISVMKFEAEDEMFLDPGTDSELYEAGKESRKDKSFQCDFCPKKYKRRCGLNAHIKNIHNREPQKQLKFKKQTVKQDHFKKHLKLNKRKNHLKNHFKCNFCHYTAAALKTLNSHMLNKHEPQNKINLTGKMHVCPKCSYSTGHKSNYDDHTKLCLKLENVQWYKCHICHFKTLYKSSFNSHKYAHNKKKGLGKTSYIYVPLSQN</sequence>
<name>A0A9P0FE70_BRAAE</name>
<dbReference type="AlphaFoldDB" id="A0A9P0FE70"/>
<evidence type="ECO:0000313" key="8">
    <source>
        <dbReference type="EMBL" id="CAH0549495.1"/>
    </source>
</evidence>
<dbReference type="GO" id="GO:0008270">
    <property type="term" value="F:zinc ion binding"/>
    <property type="evidence" value="ECO:0007669"/>
    <property type="project" value="UniProtKB-KW"/>
</dbReference>
<dbReference type="PROSITE" id="PS50157">
    <property type="entry name" value="ZINC_FINGER_C2H2_2"/>
    <property type="match status" value="1"/>
</dbReference>
<evidence type="ECO:0000256" key="6">
    <source>
        <dbReference type="SAM" id="MobiDB-lite"/>
    </source>
</evidence>
<keyword evidence="9" id="KW-1185">Reference proteome</keyword>
<dbReference type="GO" id="GO:0005634">
    <property type="term" value="C:nucleus"/>
    <property type="evidence" value="ECO:0007669"/>
    <property type="project" value="TreeGrafter"/>
</dbReference>
<dbReference type="InterPro" id="IPR050688">
    <property type="entry name" value="Zinc_finger/UBP_domain"/>
</dbReference>
<dbReference type="EMBL" id="OV121142">
    <property type="protein sequence ID" value="CAH0549495.1"/>
    <property type="molecule type" value="Genomic_DNA"/>
</dbReference>
<gene>
    <name evidence="8" type="ORF">MELIAE_LOCUS2624</name>
</gene>
<keyword evidence="1" id="KW-0479">Metal-binding</keyword>
<evidence type="ECO:0000259" key="7">
    <source>
        <dbReference type="PROSITE" id="PS50157"/>
    </source>
</evidence>
<dbReference type="PANTHER" id="PTHR24403:SF67">
    <property type="entry name" value="FI01116P-RELATED"/>
    <property type="match status" value="1"/>
</dbReference>
<evidence type="ECO:0000256" key="4">
    <source>
        <dbReference type="ARBA" id="ARBA00022833"/>
    </source>
</evidence>
<proteinExistence type="predicted"/>
<keyword evidence="2" id="KW-0677">Repeat</keyword>
<evidence type="ECO:0000256" key="2">
    <source>
        <dbReference type="ARBA" id="ARBA00022737"/>
    </source>
</evidence>
<protein>
    <recommendedName>
        <fullName evidence="7">C2H2-type domain-containing protein</fullName>
    </recommendedName>
</protein>
<dbReference type="InterPro" id="IPR013087">
    <property type="entry name" value="Znf_C2H2_type"/>
</dbReference>
<dbReference type="PANTHER" id="PTHR24403">
    <property type="entry name" value="ZINC FINGER PROTEIN"/>
    <property type="match status" value="1"/>
</dbReference>
<dbReference type="Gene3D" id="3.30.160.60">
    <property type="entry name" value="Classic Zinc Finger"/>
    <property type="match status" value="2"/>
</dbReference>
<dbReference type="Proteomes" id="UP001154078">
    <property type="component" value="Chromosome 11"/>
</dbReference>
<keyword evidence="4" id="KW-0862">Zinc</keyword>
<feature type="compositionally biased region" description="Basic and acidic residues" evidence="6">
    <location>
        <begin position="31"/>
        <end position="43"/>
    </location>
</feature>
<feature type="region of interest" description="Disordered" evidence="6">
    <location>
        <begin position="23"/>
        <end position="48"/>
    </location>
</feature>
<keyword evidence="3 5" id="KW-0863">Zinc-finger</keyword>
<dbReference type="OrthoDB" id="3561125at2759"/>
<dbReference type="GO" id="GO:0045944">
    <property type="term" value="P:positive regulation of transcription by RNA polymerase II"/>
    <property type="evidence" value="ECO:0007669"/>
    <property type="project" value="TreeGrafter"/>
</dbReference>
<reference evidence="8" key="1">
    <citation type="submission" date="2021-12" db="EMBL/GenBank/DDBJ databases">
        <authorList>
            <person name="King R."/>
        </authorList>
    </citation>
    <scope>NUCLEOTIDE SEQUENCE</scope>
</reference>
<accession>A0A9P0FE70</accession>
<evidence type="ECO:0000313" key="9">
    <source>
        <dbReference type="Proteomes" id="UP001154078"/>
    </source>
</evidence>
<dbReference type="SMART" id="SM00355">
    <property type="entry name" value="ZnF_C2H2"/>
    <property type="match status" value="4"/>
</dbReference>
<evidence type="ECO:0000256" key="1">
    <source>
        <dbReference type="ARBA" id="ARBA00022723"/>
    </source>
</evidence>
<dbReference type="PROSITE" id="PS00028">
    <property type="entry name" value="ZINC_FINGER_C2H2_1"/>
    <property type="match status" value="1"/>
</dbReference>
<evidence type="ECO:0000256" key="5">
    <source>
        <dbReference type="PROSITE-ProRule" id="PRU00042"/>
    </source>
</evidence>
<evidence type="ECO:0000256" key="3">
    <source>
        <dbReference type="ARBA" id="ARBA00022771"/>
    </source>
</evidence>
<organism evidence="8 9">
    <name type="scientific">Brassicogethes aeneus</name>
    <name type="common">Rape pollen beetle</name>
    <name type="synonym">Meligethes aeneus</name>
    <dbReference type="NCBI Taxonomy" id="1431903"/>
    <lineage>
        <taxon>Eukaryota</taxon>
        <taxon>Metazoa</taxon>
        <taxon>Ecdysozoa</taxon>
        <taxon>Arthropoda</taxon>
        <taxon>Hexapoda</taxon>
        <taxon>Insecta</taxon>
        <taxon>Pterygota</taxon>
        <taxon>Neoptera</taxon>
        <taxon>Endopterygota</taxon>
        <taxon>Coleoptera</taxon>
        <taxon>Polyphaga</taxon>
        <taxon>Cucujiformia</taxon>
        <taxon>Nitidulidae</taxon>
        <taxon>Meligethinae</taxon>
        <taxon>Brassicogethes</taxon>
    </lineage>
</organism>
<feature type="domain" description="C2H2-type" evidence="7">
    <location>
        <begin position="91"/>
        <end position="119"/>
    </location>
</feature>